<reference evidence="1 2" key="1">
    <citation type="journal article" date="2013" name="BMC Genomics">
        <title>Comparative genomics reveals distinct host-interacting traits of three major human-associated propionibacteria.</title>
        <authorList>
            <person name="Mak T.N."/>
            <person name="Schmid M."/>
            <person name="Brzuszkiewicz E."/>
            <person name="Zeng G."/>
            <person name="Meyer R."/>
            <person name="Sfanos K.S."/>
            <person name="Brinkmann V."/>
            <person name="Meyer T.F."/>
            <person name="Bruggemann H."/>
        </authorList>
    </citation>
    <scope>NUCLEOTIDE SEQUENCE [LARGE SCALE GENOMIC DNA]</scope>
    <source>
        <strain evidence="1 2">TM11</strain>
    </source>
</reference>
<protein>
    <submittedName>
        <fullName evidence="1">Protein tyrosine phosphatase</fullName>
    </submittedName>
</protein>
<dbReference type="Proteomes" id="UP000053711">
    <property type="component" value="Unassembled WGS sequence"/>
</dbReference>
<proteinExistence type="predicted"/>
<sequence length="195" mass="20953">MSNPPRWLRTGAVRNQVSGSTLLFVCTGNICRSAFAAAALRARVGDRADTCVASAGIRAMQGWPMDPGMARAGAELGLALGDHEARQVTGRMIANTAAVVVFGPEHRAWMRQEFPEHMGRVVAIGQVARGLGTLPRSGRLPLTHVVEAVTSDAPRIVDADWIDDPYGHDDSVKMICAKRILADVDILATRVDWGD</sequence>
<evidence type="ECO:0000313" key="1">
    <source>
        <dbReference type="EMBL" id="ERF64611.1"/>
    </source>
</evidence>
<accession>A0ACB4UMS0</accession>
<dbReference type="EMBL" id="AOST01000061">
    <property type="protein sequence ID" value="ERF64611.1"/>
    <property type="molecule type" value="Genomic_DNA"/>
</dbReference>
<gene>
    <name evidence="1" type="ORF">H640_06799</name>
</gene>
<evidence type="ECO:0000313" key="2">
    <source>
        <dbReference type="Proteomes" id="UP000053711"/>
    </source>
</evidence>
<name>A0ACB4UMS0_9ACTN</name>
<comment type="caution">
    <text evidence="1">The sequence shown here is derived from an EMBL/GenBank/DDBJ whole genome shotgun (WGS) entry which is preliminary data.</text>
</comment>
<keyword evidence="2" id="KW-1185">Reference proteome</keyword>
<organism evidence="1 2">
    <name type="scientific">Cutibacterium granulosum TM11</name>
    <dbReference type="NCBI Taxonomy" id="1292373"/>
    <lineage>
        <taxon>Bacteria</taxon>
        <taxon>Bacillati</taxon>
        <taxon>Actinomycetota</taxon>
        <taxon>Actinomycetes</taxon>
        <taxon>Propionibacteriales</taxon>
        <taxon>Propionibacteriaceae</taxon>
        <taxon>Cutibacterium</taxon>
    </lineage>
</organism>